<accession>A0A3R6YWI5</accession>
<evidence type="ECO:0000313" key="7">
    <source>
        <dbReference type="Proteomes" id="UP000285060"/>
    </source>
</evidence>
<dbReference type="PROSITE" id="PS00018">
    <property type="entry name" value="EF_HAND_1"/>
    <property type="match status" value="4"/>
</dbReference>
<evidence type="ECO:0000256" key="3">
    <source>
        <dbReference type="ARBA" id="ARBA00022737"/>
    </source>
</evidence>
<keyword evidence="3" id="KW-0677">Repeat</keyword>
<keyword evidence="7" id="KW-1185">Reference proteome</keyword>
<dbReference type="Gene3D" id="1.10.238.10">
    <property type="entry name" value="EF-hand"/>
    <property type="match status" value="4"/>
</dbReference>
<dbReference type="PANTHER" id="PTHR34524:SF6">
    <property type="entry name" value="CALCYPHOSINE LIKE"/>
    <property type="match status" value="1"/>
</dbReference>
<dbReference type="SMART" id="SM00054">
    <property type="entry name" value="EFh"/>
    <property type="match status" value="5"/>
</dbReference>
<gene>
    <name evidence="6" type="ORF">DYB32_010352</name>
</gene>
<organism evidence="6 7">
    <name type="scientific">Aphanomyces invadans</name>
    <dbReference type="NCBI Taxonomy" id="157072"/>
    <lineage>
        <taxon>Eukaryota</taxon>
        <taxon>Sar</taxon>
        <taxon>Stramenopiles</taxon>
        <taxon>Oomycota</taxon>
        <taxon>Saprolegniomycetes</taxon>
        <taxon>Saprolegniales</taxon>
        <taxon>Verrucalvaceae</taxon>
        <taxon>Aphanomyces</taxon>
    </lineage>
</organism>
<evidence type="ECO:0000313" key="6">
    <source>
        <dbReference type="EMBL" id="RHY18623.1"/>
    </source>
</evidence>
<dbReference type="InterPro" id="IPR051581">
    <property type="entry name" value="Ca-bind"/>
</dbReference>
<proteinExistence type="inferred from homology"/>
<dbReference type="InterPro" id="IPR011992">
    <property type="entry name" value="EF-hand-dom_pair"/>
</dbReference>
<dbReference type="Proteomes" id="UP000285060">
    <property type="component" value="Unassembled WGS sequence"/>
</dbReference>
<feature type="domain" description="EF-hand" evidence="5">
    <location>
        <begin position="53"/>
        <end position="88"/>
    </location>
</feature>
<dbReference type="SUPFAM" id="SSF47473">
    <property type="entry name" value="EF-hand"/>
    <property type="match status" value="2"/>
</dbReference>
<evidence type="ECO:0000256" key="4">
    <source>
        <dbReference type="ARBA" id="ARBA00022837"/>
    </source>
</evidence>
<dbReference type="CDD" id="cd00051">
    <property type="entry name" value="EFh"/>
    <property type="match status" value="2"/>
</dbReference>
<dbReference type="GO" id="GO:0043226">
    <property type="term" value="C:organelle"/>
    <property type="evidence" value="ECO:0007669"/>
    <property type="project" value="UniProtKB-ARBA"/>
</dbReference>
<dbReference type="FunFam" id="1.10.238.10:FF:000178">
    <property type="entry name" value="Calmodulin-2 A"/>
    <property type="match status" value="1"/>
</dbReference>
<protein>
    <recommendedName>
        <fullName evidence="5">EF-hand domain-containing protein</fullName>
    </recommendedName>
</protein>
<dbReference type="PANTHER" id="PTHR34524">
    <property type="entry name" value="CALCYPHOSIN"/>
    <property type="match status" value="1"/>
</dbReference>
<sequence length="479" mass="54273">DVVGRVKSAILARGGSHGIQGLSRIMRIMDDSGDKRLSRDELRFGLRDYGVDCSDADLDVLMHAFDVDGDGLISFDEFLVALRGDISASRMQFIDMAFRKLDTSGDGHVTIQDLCALYDVTKHPDMLQGKKTKDQILAEFLGQWDTIDHDGVVEYDEFVNYYRVRVRTVEEAPEGKSPLETSRESDFVKYCSLLLFSPPCSIDEFAQKLGANRVLGQERIHVKVLAKMLIQLDKALAPRQAHVIAKSFDTAALHQTLADRFGKRREPPKTILDKLKYKLFSKHDTTGGLVDIQRYGVLLHESNGRFYVLHRALREWDSSGDGVLSKEELKNGLDDAGVEMNLQEVDHIMTLLDTSQSGFIRVDDLLKALRGQLSPSRQALVRDVYASLQAKCSGHVTLTDLKTHYDAARQRHVVQGKVSERQALVDFLSSWDAIAHNGHVAWRDFEAYYEVEHPLHASSRQLLLRDVEHQRIHRRRRPI</sequence>
<feature type="domain" description="EF-hand" evidence="5">
    <location>
        <begin position="309"/>
        <end position="339"/>
    </location>
</feature>
<comment type="similarity">
    <text evidence="1">Belongs to the centrin family.</text>
</comment>
<comment type="caution">
    <text evidence="6">The sequence shown here is derived from an EMBL/GenBank/DDBJ whole genome shotgun (WGS) entry which is preliminary data.</text>
</comment>
<keyword evidence="4" id="KW-0106">Calcium</keyword>
<dbReference type="VEuPathDB" id="FungiDB:H310_12585"/>
<reference evidence="6 7" key="1">
    <citation type="submission" date="2018-08" db="EMBL/GenBank/DDBJ databases">
        <title>Aphanomyces genome sequencing and annotation.</title>
        <authorList>
            <person name="Minardi D."/>
            <person name="Oidtmann B."/>
            <person name="Van Der Giezen M."/>
            <person name="Studholme D.J."/>
        </authorList>
    </citation>
    <scope>NUCLEOTIDE SEQUENCE [LARGE SCALE GENOMIC DNA]</scope>
    <source>
        <strain evidence="6 7">NJM0002</strain>
    </source>
</reference>
<feature type="non-terminal residue" evidence="6">
    <location>
        <position position="1"/>
    </location>
</feature>
<evidence type="ECO:0000256" key="2">
    <source>
        <dbReference type="ARBA" id="ARBA00022723"/>
    </source>
</evidence>
<evidence type="ECO:0000256" key="1">
    <source>
        <dbReference type="ARBA" id="ARBA00005253"/>
    </source>
</evidence>
<dbReference type="EMBL" id="QUSY01003134">
    <property type="protein sequence ID" value="RHY18623.1"/>
    <property type="molecule type" value="Genomic_DNA"/>
</dbReference>
<name>A0A3R6YWI5_9STRA</name>
<dbReference type="PROSITE" id="PS50222">
    <property type="entry name" value="EF_HAND_2"/>
    <property type="match status" value="5"/>
</dbReference>
<feature type="domain" description="EF-hand" evidence="5">
    <location>
        <begin position="89"/>
        <end position="124"/>
    </location>
</feature>
<dbReference type="AlphaFoldDB" id="A0A3R6YWI5"/>
<dbReference type="InterPro" id="IPR018247">
    <property type="entry name" value="EF_Hand_1_Ca_BS"/>
</dbReference>
<feature type="domain" description="EF-hand" evidence="5">
    <location>
        <begin position="17"/>
        <end position="52"/>
    </location>
</feature>
<evidence type="ECO:0000259" key="5">
    <source>
        <dbReference type="PROSITE" id="PS50222"/>
    </source>
</evidence>
<dbReference type="Pfam" id="PF13499">
    <property type="entry name" value="EF-hand_7"/>
    <property type="match status" value="3"/>
</dbReference>
<dbReference type="InterPro" id="IPR002048">
    <property type="entry name" value="EF_hand_dom"/>
</dbReference>
<feature type="domain" description="EF-hand" evidence="5">
    <location>
        <begin position="340"/>
        <end position="375"/>
    </location>
</feature>
<dbReference type="GO" id="GO:0005509">
    <property type="term" value="F:calcium ion binding"/>
    <property type="evidence" value="ECO:0007669"/>
    <property type="project" value="InterPro"/>
</dbReference>
<keyword evidence="2" id="KW-0479">Metal-binding</keyword>